<gene>
    <name evidence="5" type="ORF">H7F51_07870</name>
</gene>
<dbReference type="Gene3D" id="1.10.10.60">
    <property type="entry name" value="Homeodomain-like"/>
    <property type="match status" value="2"/>
</dbReference>
<evidence type="ECO:0000256" key="3">
    <source>
        <dbReference type="ARBA" id="ARBA00023163"/>
    </source>
</evidence>
<dbReference type="InterPro" id="IPR018060">
    <property type="entry name" value="HTH_AraC"/>
</dbReference>
<keyword evidence="3" id="KW-0804">Transcription</keyword>
<dbReference type="SUPFAM" id="SSF51182">
    <property type="entry name" value="RmlC-like cupins"/>
    <property type="match status" value="1"/>
</dbReference>
<organism evidence="5 6">
    <name type="scientific">Novosphingobium flavum</name>
    <dbReference type="NCBI Taxonomy" id="1778672"/>
    <lineage>
        <taxon>Bacteria</taxon>
        <taxon>Pseudomonadati</taxon>
        <taxon>Pseudomonadota</taxon>
        <taxon>Alphaproteobacteria</taxon>
        <taxon>Sphingomonadales</taxon>
        <taxon>Sphingomonadaceae</taxon>
        <taxon>Novosphingobium</taxon>
    </lineage>
</organism>
<dbReference type="InterPro" id="IPR018062">
    <property type="entry name" value="HTH_AraC-typ_CS"/>
</dbReference>
<dbReference type="RefSeq" id="WP_185663694.1">
    <property type="nucleotide sequence ID" value="NZ_JACLAW010000005.1"/>
</dbReference>
<dbReference type="Gene3D" id="2.60.120.10">
    <property type="entry name" value="Jelly Rolls"/>
    <property type="match status" value="1"/>
</dbReference>
<dbReference type="Pfam" id="PF02311">
    <property type="entry name" value="AraC_binding"/>
    <property type="match status" value="1"/>
</dbReference>
<evidence type="ECO:0000256" key="2">
    <source>
        <dbReference type="ARBA" id="ARBA00023125"/>
    </source>
</evidence>
<dbReference type="PANTHER" id="PTHR43280">
    <property type="entry name" value="ARAC-FAMILY TRANSCRIPTIONAL REGULATOR"/>
    <property type="match status" value="1"/>
</dbReference>
<evidence type="ECO:0000313" key="5">
    <source>
        <dbReference type="EMBL" id="MBC2665435.1"/>
    </source>
</evidence>
<dbReference type="Proteomes" id="UP000566813">
    <property type="component" value="Unassembled WGS sequence"/>
</dbReference>
<keyword evidence="6" id="KW-1185">Reference proteome</keyword>
<protein>
    <submittedName>
        <fullName evidence="5">AraC family transcriptional regulator</fullName>
    </submittedName>
</protein>
<evidence type="ECO:0000259" key="4">
    <source>
        <dbReference type="PROSITE" id="PS01124"/>
    </source>
</evidence>
<dbReference type="InterPro" id="IPR014710">
    <property type="entry name" value="RmlC-like_jellyroll"/>
</dbReference>
<reference evidence="5 6" key="1">
    <citation type="submission" date="2020-08" db="EMBL/GenBank/DDBJ databases">
        <title>The genome sequence of type strain Novosphingobium flavum NBRC 111647.</title>
        <authorList>
            <person name="Liu Y."/>
        </authorList>
    </citation>
    <scope>NUCLEOTIDE SEQUENCE [LARGE SCALE GENOMIC DNA]</scope>
    <source>
        <strain evidence="5 6">NBRC 111647</strain>
    </source>
</reference>
<dbReference type="InterPro" id="IPR003313">
    <property type="entry name" value="AraC-bd"/>
</dbReference>
<dbReference type="PROSITE" id="PS01124">
    <property type="entry name" value="HTH_ARAC_FAMILY_2"/>
    <property type="match status" value="1"/>
</dbReference>
<evidence type="ECO:0000313" key="6">
    <source>
        <dbReference type="Proteomes" id="UP000566813"/>
    </source>
</evidence>
<feature type="domain" description="HTH araC/xylS-type" evidence="4">
    <location>
        <begin position="202"/>
        <end position="300"/>
    </location>
</feature>
<dbReference type="PROSITE" id="PS00041">
    <property type="entry name" value="HTH_ARAC_FAMILY_1"/>
    <property type="match status" value="1"/>
</dbReference>
<evidence type="ECO:0000256" key="1">
    <source>
        <dbReference type="ARBA" id="ARBA00023015"/>
    </source>
</evidence>
<dbReference type="GO" id="GO:0003700">
    <property type="term" value="F:DNA-binding transcription factor activity"/>
    <property type="evidence" value="ECO:0007669"/>
    <property type="project" value="InterPro"/>
</dbReference>
<sequence length="309" mass="34045">MAAPVPDAEAGGGLASSLVGCHSARELIPEDPVNAFRWFEHDYPAPVARWNHHPEYELHLVREGTGKVLVGDYAGRFEAGHLALIGPNLPHDWISDLAPGEVIARRDTVIQFDGERFRRGSALFPELAEMNRLLDEAACGIEFLGATARRAAAELAAIGEAQGLERLSRLFALIGLLARAPAGERQRLASPIFSVAVDTAFETVMDYIRENLFGDLSMAEAARLAGMSETSFSRQFKRRAGRNFVEFVRKLRIGQACRLLRQTDMPVAAICFDTGFGNLSNFNRFFRLETGQSPTEYRNRTANGLPRAA</sequence>
<dbReference type="AlphaFoldDB" id="A0A7X1FR41"/>
<dbReference type="Pfam" id="PF12833">
    <property type="entry name" value="HTH_18"/>
    <property type="match status" value="1"/>
</dbReference>
<dbReference type="SUPFAM" id="SSF46689">
    <property type="entry name" value="Homeodomain-like"/>
    <property type="match status" value="2"/>
</dbReference>
<keyword evidence="2" id="KW-0238">DNA-binding</keyword>
<dbReference type="InterPro" id="IPR011051">
    <property type="entry name" value="RmlC_Cupin_sf"/>
</dbReference>
<dbReference type="GO" id="GO:0043565">
    <property type="term" value="F:sequence-specific DNA binding"/>
    <property type="evidence" value="ECO:0007669"/>
    <property type="project" value="InterPro"/>
</dbReference>
<accession>A0A7X1FR41</accession>
<comment type="caution">
    <text evidence="5">The sequence shown here is derived from an EMBL/GenBank/DDBJ whole genome shotgun (WGS) entry which is preliminary data.</text>
</comment>
<name>A0A7X1FR41_9SPHN</name>
<keyword evidence="1" id="KW-0805">Transcription regulation</keyword>
<dbReference type="PANTHER" id="PTHR43280:SF27">
    <property type="entry name" value="TRANSCRIPTIONAL REGULATOR MTLR"/>
    <property type="match status" value="1"/>
</dbReference>
<dbReference type="CDD" id="cd06976">
    <property type="entry name" value="cupin_MtlR-like_N"/>
    <property type="match status" value="1"/>
</dbReference>
<dbReference type="InterPro" id="IPR009057">
    <property type="entry name" value="Homeodomain-like_sf"/>
</dbReference>
<proteinExistence type="predicted"/>
<dbReference type="EMBL" id="JACLAW010000005">
    <property type="protein sequence ID" value="MBC2665435.1"/>
    <property type="molecule type" value="Genomic_DNA"/>
</dbReference>
<dbReference type="SMART" id="SM00342">
    <property type="entry name" value="HTH_ARAC"/>
    <property type="match status" value="1"/>
</dbReference>